<gene>
    <name evidence="6" type="ORF">QP433_05910</name>
</gene>
<evidence type="ECO:0000313" key="7">
    <source>
        <dbReference type="Proteomes" id="UP001229251"/>
    </source>
</evidence>
<dbReference type="InterPro" id="IPR002104">
    <property type="entry name" value="Integrase_catalytic"/>
</dbReference>
<dbReference type="InterPro" id="IPR013762">
    <property type="entry name" value="Integrase-like_cat_sf"/>
</dbReference>
<dbReference type="Pfam" id="PF14659">
    <property type="entry name" value="Phage_int_SAM_3"/>
    <property type="match status" value="1"/>
</dbReference>
<sequence length="385" mass="45176">MATYKQYKKGTDELWQVRGYIGVDPLTGSKKQIRRSGFRTKKEARQAYDKARREFELGLTQEMNKRFTYEQVYHEWLDLVYKDSVKESTLNKTLSYFKIHILPRFGKYYIDKITDIMLQKALNDWHKKYKKHKTYYNQTVRVLDYAFKKGYIRVNPKEKVLTEKKKIHYESEQGDFEIYTKDQLKQFLGYLKSKGDVRWHCFFRLLAFTGMRKGEALALTWNDIHFKDGTLTINKTLSHGIGNRLIINSPKTEAGNRTISVDAGTIQILKEWKATQAKLMLQHGFNTMKPNQLLFSKYSTNEPLDPSTPYNRMKTITRLSGLPMMKVHGFRHTHCTLLFNAGVSINDVKNRLGHADIQTTMNIYAHITKEQEKESAEKFAQFVGF</sequence>
<dbReference type="Pfam" id="PF14657">
    <property type="entry name" value="Arm-DNA-bind_4"/>
    <property type="match status" value="1"/>
</dbReference>
<organism evidence="6 7">
    <name type="scientific">Facklamia hominis</name>
    <dbReference type="NCBI Taxonomy" id="178214"/>
    <lineage>
        <taxon>Bacteria</taxon>
        <taxon>Bacillati</taxon>
        <taxon>Bacillota</taxon>
        <taxon>Bacilli</taxon>
        <taxon>Lactobacillales</taxon>
        <taxon>Aerococcaceae</taxon>
        <taxon>Facklamia</taxon>
    </lineage>
</organism>
<dbReference type="RefSeq" id="WP_285065976.1">
    <property type="nucleotide sequence ID" value="NZ_JASOOE010000010.1"/>
</dbReference>
<keyword evidence="4" id="KW-0233">DNA recombination</keyword>
<comment type="similarity">
    <text evidence="1">Belongs to the 'phage' integrase family.</text>
</comment>
<comment type="caution">
    <text evidence="6">The sequence shown here is derived from an EMBL/GenBank/DDBJ whole genome shotgun (WGS) entry which is preliminary data.</text>
</comment>
<dbReference type="Pfam" id="PF00589">
    <property type="entry name" value="Phage_integrase"/>
    <property type="match status" value="1"/>
</dbReference>
<dbReference type="InterPro" id="IPR011010">
    <property type="entry name" value="DNA_brk_join_enz"/>
</dbReference>
<evidence type="ECO:0000256" key="2">
    <source>
        <dbReference type="ARBA" id="ARBA00022908"/>
    </source>
</evidence>
<name>A0AAJ1Q4Y1_9LACT</name>
<reference evidence="6" key="1">
    <citation type="submission" date="2023-05" db="EMBL/GenBank/DDBJ databases">
        <title>Cataloging the Phylogenetic Diversity of Human Bladder Bacteria.</title>
        <authorList>
            <person name="Du J."/>
        </authorList>
    </citation>
    <scope>NUCLEOTIDE SEQUENCE</scope>
    <source>
        <strain evidence="6">UMB1231</strain>
    </source>
</reference>
<dbReference type="SUPFAM" id="SSF56349">
    <property type="entry name" value="DNA breaking-rejoining enzymes"/>
    <property type="match status" value="1"/>
</dbReference>
<dbReference type="InterPro" id="IPR010998">
    <property type="entry name" value="Integrase_recombinase_N"/>
</dbReference>
<accession>A0AAJ1Q4Y1</accession>
<dbReference type="GO" id="GO:0006310">
    <property type="term" value="P:DNA recombination"/>
    <property type="evidence" value="ECO:0007669"/>
    <property type="project" value="UniProtKB-KW"/>
</dbReference>
<feature type="domain" description="Tyr recombinase" evidence="5">
    <location>
        <begin position="174"/>
        <end position="377"/>
    </location>
</feature>
<dbReference type="AlphaFoldDB" id="A0AAJ1Q4Y1"/>
<dbReference type="Proteomes" id="UP001229251">
    <property type="component" value="Unassembled WGS sequence"/>
</dbReference>
<dbReference type="CDD" id="cd01189">
    <property type="entry name" value="INT_ICEBs1_C_like"/>
    <property type="match status" value="1"/>
</dbReference>
<dbReference type="PROSITE" id="PS51898">
    <property type="entry name" value="TYR_RECOMBINASE"/>
    <property type="match status" value="1"/>
</dbReference>
<dbReference type="PANTHER" id="PTHR30349:SF64">
    <property type="entry name" value="PROPHAGE INTEGRASE INTD-RELATED"/>
    <property type="match status" value="1"/>
</dbReference>
<keyword evidence="2" id="KW-0229">DNA integration</keyword>
<dbReference type="EMBL" id="JASOOE010000010">
    <property type="protein sequence ID" value="MDK7187510.1"/>
    <property type="molecule type" value="Genomic_DNA"/>
</dbReference>
<protein>
    <submittedName>
        <fullName evidence="6">Tyrosine-type recombinase/integrase</fullName>
    </submittedName>
</protein>
<dbReference type="InterPro" id="IPR004107">
    <property type="entry name" value="Integrase_SAM-like_N"/>
</dbReference>
<dbReference type="InterPro" id="IPR028259">
    <property type="entry name" value="AP2-like_int_N"/>
</dbReference>
<keyword evidence="3" id="KW-0238">DNA-binding</keyword>
<proteinExistence type="inferred from homology"/>
<dbReference type="PANTHER" id="PTHR30349">
    <property type="entry name" value="PHAGE INTEGRASE-RELATED"/>
    <property type="match status" value="1"/>
</dbReference>
<evidence type="ECO:0000256" key="1">
    <source>
        <dbReference type="ARBA" id="ARBA00008857"/>
    </source>
</evidence>
<dbReference type="GO" id="GO:0003677">
    <property type="term" value="F:DNA binding"/>
    <property type="evidence" value="ECO:0007669"/>
    <property type="project" value="UniProtKB-KW"/>
</dbReference>
<dbReference type="Gene3D" id="1.10.443.10">
    <property type="entry name" value="Intergrase catalytic core"/>
    <property type="match status" value="1"/>
</dbReference>
<evidence type="ECO:0000313" key="6">
    <source>
        <dbReference type="EMBL" id="MDK7187510.1"/>
    </source>
</evidence>
<evidence type="ECO:0000256" key="4">
    <source>
        <dbReference type="ARBA" id="ARBA00023172"/>
    </source>
</evidence>
<evidence type="ECO:0000259" key="5">
    <source>
        <dbReference type="PROSITE" id="PS51898"/>
    </source>
</evidence>
<dbReference type="InterPro" id="IPR050090">
    <property type="entry name" value="Tyrosine_recombinase_XerCD"/>
</dbReference>
<evidence type="ECO:0000256" key="3">
    <source>
        <dbReference type="ARBA" id="ARBA00023125"/>
    </source>
</evidence>
<dbReference type="GO" id="GO:0015074">
    <property type="term" value="P:DNA integration"/>
    <property type="evidence" value="ECO:0007669"/>
    <property type="project" value="UniProtKB-KW"/>
</dbReference>
<dbReference type="Gene3D" id="1.10.150.130">
    <property type="match status" value="1"/>
</dbReference>